<dbReference type="GO" id="GO:0000049">
    <property type="term" value="F:tRNA binding"/>
    <property type="evidence" value="ECO:0007669"/>
    <property type="project" value="TreeGrafter"/>
</dbReference>
<keyword evidence="8 11" id="KW-0012">Acyltransferase</keyword>
<evidence type="ECO:0000313" key="18">
    <source>
        <dbReference type="Proteomes" id="UP001165740"/>
    </source>
</evidence>
<evidence type="ECO:0000256" key="10">
    <source>
        <dbReference type="ARBA" id="ARBA00068357"/>
    </source>
</evidence>
<comment type="catalytic activity">
    <reaction evidence="9 11">
        <text>a cytidine in 18S rRNA + acetyl-CoA + ATP + H2O = an N(4)-acetylcytidine in 18S rRNA + ADP + phosphate + CoA + H(+)</text>
        <dbReference type="Rhea" id="RHEA:51424"/>
        <dbReference type="Rhea" id="RHEA-COMP:13575"/>
        <dbReference type="Rhea" id="RHEA-COMP:13576"/>
        <dbReference type="ChEBI" id="CHEBI:15377"/>
        <dbReference type="ChEBI" id="CHEBI:15378"/>
        <dbReference type="ChEBI" id="CHEBI:30616"/>
        <dbReference type="ChEBI" id="CHEBI:43474"/>
        <dbReference type="ChEBI" id="CHEBI:57287"/>
        <dbReference type="ChEBI" id="CHEBI:57288"/>
        <dbReference type="ChEBI" id="CHEBI:74900"/>
        <dbReference type="ChEBI" id="CHEBI:82748"/>
        <dbReference type="ChEBI" id="CHEBI:456216"/>
    </reaction>
</comment>
<sequence>MVRKKVDNRIRIMIENGVASHQRSMFVIVGDHGKDQVVILHHMLSKAELKARPSVLWCYKKELGFSSHPKKRMKEIQKKIKCGKLSVNEDDPFDLFVSSTNIRYCYYAETHKILGNTYGMCVLQDFEALTPNLLARTIETVEGGGLIVILLRTMSSLKQLFTMTMDVHARFRTEAHQDVAGRFNERFLLSLSSCKNCVVIDDKLHLIPISTHALSLEALPAKSLDEVSSQEIELSELKKSVQEMDVTTGKIIKLCKTLDQGHGFLKFVDAIVEKTLRSTVVMTAARGRGKSAALGMAISAAVAFGYSNIFVTAPSPENLKTLFEFIFKGFDALNYQEHIDYEIIQSTNPDFNKAVVRVNIYRDHRQTIQYIHPADSHKLGQAELVCIDEAAAIPLPLVKNLLGPYLVFMSSTVNGYEGTGRSLSLKLIQQLRQQCTTYGGSVKEARLAAEMAKKGSEAVGTGRVLHEIELKESIRYSNGDPVEAWLNRLLCLDASVIPRSLSGCPLPASCQLYYVNRDTLFSYHPVSEKFLHRIMALYVSSHYKNSPNDLQVLSDAPAHHIFVLLGPVQPVKGELPEVLCVLQLCLEGEISKASLASTVPKEKRASDVIPWTISQEYQDSDFPGLSGARIVRIATHPDYQRMGYGSVALDQLQKYFEGQFLSLKELTDEVETQESDQNGEESMITEVDDQEIDLLSEQIQPRKNLPPLLLKLTDRPPERLHYLGVSYGLTSDLFRFWKKSAFTPVYLRHSPNELTGEHSCIMLKTLHTTEEDKQTWLHAFWKDFQKRFVKLLSCEFRAFSSAMALEILENEKFKSEKNGPLSKSQLLQYLSTYDIKRLDLYSQNLADYHLVGDLLPDLAKLYYTDHINVSLISAQSLILLALGLQRKTVEETEKELKDLLPNQILAQVNKIICKFIKYFNDILEKEAESSIGEKKDIVMDPLRQSMQEELALAGKEFKQQHKKDVASIIGADLSRYAIKGSESDWTDALKSTGKSVISVKSHLVQKRKLEEMTDKNNKSGKKNKKKIKNKKSL</sequence>
<dbReference type="InterPro" id="IPR033688">
    <property type="entry name" value="NAT10"/>
</dbReference>
<evidence type="ECO:0000256" key="3">
    <source>
        <dbReference type="ARBA" id="ARBA00022679"/>
    </source>
</evidence>
<dbReference type="OrthoDB" id="10067491at2759"/>
<evidence type="ECO:0000256" key="13">
    <source>
        <dbReference type="SAM" id="Phobius"/>
    </source>
</evidence>
<feature type="domain" description="TcmA/NAT10 helicase" evidence="14">
    <location>
        <begin position="281"/>
        <end position="493"/>
    </location>
</feature>
<comment type="subcellular location">
    <subcellularLocation>
        <location evidence="1 11">Nucleus</location>
        <location evidence="1 11">Nucleolus</location>
    </subcellularLocation>
</comment>
<evidence type="ECO:0000256" key="5">
    <source>
        <dbReference type="ARBA" id="ARBA00022741"/>
    </source>
</evidence>
<dbReference type="GO" id="GO:1990883">
    <property type="term" value="F:18S rRNA cytidine N-acetyltransferase activity"/>
    <property type="evidence" value="ECO:0007669"/>
    <property type="project" value="TreeGrafter"/>
</dbReference>
<dbReference type="InterPro" id="IPR013562">
    <property type="entry name" value="TmcA/NAT10_N"/>
</dbReference>
<dbReference type="GO" id="GO:1904812">
    <property type="term" value="P:rRNA acetylation involved in maturation of SSU-rRNA"/>
    <property type="evidence" value="ECO:0007669"/>
    <property type="project" value="InterPro"/>
</dbReference>
<evidence type="ECO:0000259" key="15">
    <source>
        <dbReference type="Pfam" id="PF08351"/>
    </source>
</evidence>
<dbReference type="InterPro" id="IPR007807">
    <property type="entry name" value="TcmA/NAT10_helicase"/>
</dbReference>
<feature type="compositionally biased region" description="Basic and acidic residues" evidence="12">
    <location>
        <begin position="1008"/>
        <end position="1017"/>
    </location>
</feature>
<feature type="binding site" evidence="11">
    <location>
        <begin position="640"/>
        <end position="646"/>
    </location>
    <ligand>
        <name>acetyl-CoA</name>
        <dbReference type="ChEBI" id="CHEBI:57288"/>
    </ligand>
</feature>
<feature type="transmembrane region" description="Helical" evidence="13">
    <location>
        <begin position="292"/>
        <end position="311"/>
    </location>
</feature>
<dbReference type="Gene3D" id="3.40.630.30">
    <property type="match status" value="1"/>
</dbReference>
<organism evidence="18 19">
    <name type="scientific">Biomphalaria glabrata</name>
    <name type="common">Bloodfluke planorb</name>
    <name type="synonym">Freshwater snail</name>
    <dbReference type="NCBI Taxonomy" id="6526"/>
    <lineage>
        <taxon>Eukaryota</taxon>
        <taxon>Metazoa</taxon>
        <taxon>Spiralia</taxon>
        <taxon>Lophotrochozoa</taxon>
        <taxon>Mollusca</taxon>
        <taxon>Gastropoda</taxon>
        <taxon>Heterobranchia</taxon>
        <taxon>Euthyneura</taxon>
        <taxon>Panpulmonata</taxon>
        <taxon>Hygrophila</taxon>
        <taxon>Lymnaeoidea</taxon>
        <taxon>Planorbidae</taxon>
        <taxon>Biomphalaria</taxon>
    </lineage>
</organism>
<dbReference type="GO" id="GO:0030686">
    <property type="term" value="C:90S preribosome"/>
    <property type="evidence" value="ECO:0007669"/>
    <property type="project" value="TreeGrafter"/>
</dbReference>
<feature type="domain" description="Possible tRNA binding" evidence="17">
    <location>
        <begin position="776"/>
        <end position="988"/>
    </location>
</feature>
<evidence type="ECO:0000256" key="12">
    <source>
        <dbReference type="SAM" id="MobiDB-lite"/>
    </source>
</evidence>
<evidence type="ECO:0000256" key="11">
    <source>
        <dbReference type="HAMAP-Rule" id="MF_03211"/>
    </source>
</evidence>
<feature type="binding site" evidence="11">
    <location>
        <begin position="287"/>
        <end position="296"/>
    </location>
    <ligand>
        <name>ATP</name>
        <dbReference type="ChEBI" id="CHEBI:30616"/>
    </ligand>
</feature>
<comment type="catalytic activity">
    <reaction evidence="11">
        <text>a cytidine in tRNA + acetyl-CoA + ATP + H2O = an N(4)-acetylcytidine in tRNA + ADP + phosphate + CoA + H(+)</text>
        <dbReference type="Rhea" id="RHEA:53876"/>
        <dbReference type="Rhea" id="RHEA-COMP:13670"/>
        <dbReference type="Rhea" id="RHEA-COMP:13671"/>
        <dbReference type="ChEBI" id="CHEBI:15377"/>
        <dbReference type="ChEBI" id="CHEBI:15378"/>
        <dbReference type="ChEBI" id="CHEBI:30616"/>
        <dbReference type="ChEBI" id="CHEBI:43474"/>
        <dbReference type="ChEBI" id="CHEBI:57287"/>
        <dbReference type="ChEBI" id="CHEBI:57288"/>
        <dbReference type="ChEBI" id="CHEBI:74900"/>
        <dbReference type="ChEBI" id="CHEBI:82748"/>
        <dbReference type="ChEBI" id="CHEBI:456216"/>
    </reaction>
</comment>
<comment type="similarity">
    <text evidence="11">Belongs to the RNA cytidine acetyltransferase family. NAT10 subfamily.</text>
</comment>
<dbReference type="GO" id="GO:0005730">
    <property type="term" value="C:nucleolus"/>
    <property type="evidence" value="ECO:0007669"/>
    <property type="project" value="UniProtKB-SubCell"/>
</dbReference>
<dbReference type="HAMAP" id="MF_03211">
    <property type="entry name" value="RNA_acetyltr_Nat10"/>
    <property type="match status" value="1"/>
</dbReference>
<keyword evidence="13" id="KW-1133">Transmembrane helix</keyword>
<evidence type="ECO:0000256" key="1">
    <source>
        <dbReference type="ARBA" id="ARBA00004604"/>
    </source>
</evidence>
<evidence type="ECO:0000256" key="6">
    <source>
        <dbReference type="ARBA" id="ARBA00022840"/>
    </source>
</evidence>
<feature type="binding site" evidence="11">
    <location>
        <position position="475"/>
    </location>
    <ligand>
        <name>ATP</name>
        <dbReference type="ChEBI" id="CHEBI:30616"/>
    </ligand>
</feature>
<dbReference type="GO" id="GO:0051391">
    <property type="term" value="P:tRNA acetylation"/>
    <property type="evidence" value="ECO:0007669"/>
    <property type="project" value="UniProtKB-UniRule"/>
</dbReference>
<dbReference type="AlphaFoldDB" id="A0A9U8EIY6"/>
<keyword evidence="2 11" id="KW-0698">rRNA processing</keyword>
<dbReference type="PANTHER" id="PTHR10925">
    <property type="entry name" value="N-ACETYLTRANSFERASE 10"/>
    <property type="match status" value="1"/>
</dbReference>
<proteinExistence type="inferred from homology"/>
<dbReference type="Pfam" id="PF13725">
    <property type="entry name" value="tRNA_bind_2"/>
    <property type="match status" value="1"/>
</dbReference>
<keyword evidence="18" id="KW-1185">Reference proteome</keyword>
<name>A0A9U8EIY6_BIOGL</name>
<evidence type="ECO:0000256" key="8">
    <source>
        <dbReference type="ARBA" id="ARBA00023315"/>
    </source>
</evidence>
<dbReference type="SUPFAM" id="SSF55729">
    <property type="entry name" value="Acyl-CoA N-acyltransferases (Nat)"/>
    <property type="match status" value="1"/>
</dbReference>
<gene>
    <name evidence="19 20" type="primary">LOC106072701</name>
</gene>
<evidence type="ECO:0000256" key="9">
    <source>
        <dbReference type="ARBA" id="ARBA00052133"/>
    </source>
</evidence>
<evidence type="ECO:0000256" key="2">
    <source>
        <dbReference type="ARBA" id="ARBA00022552"/>
    </source>
</evidence>
<dbReference type="Proteomes" id="UP001165740">
    <property type="component" value="Chromosome 10"/>
</dbReference>
<dbReference type="InterPro" id="IPR016181">
    <property type="entry name" value="Acyl_CoA_acyltransferase"/>
</dbReference>
<feature type="region of interest" description="Disordered" evidence="12">
    <location>
        <begin position="1008"/>
        <end position="1033"/>
    </location>
</feature>
<comment type="function">
    <text evidence="11">RNA cytidine acetyltransferase with specificity toward both 18S rRNA and tRNAs. Catalyzes the formation of N(4)-acetylcytidine (ac4C) in 18S rRNA. Required for early nucleolar cleavages of precursor rRNA at sites A0, A1 and A2 during 18S rRNA synthesis. Catalyzes the formation of ac4C in serine and leucine tRNAs. Requires a tRNA-binding adapter protein for full tRNA acetyltransferase activity but not for 18S rRNA acetylation.</text>
</comment>
<evidence type="ECO:0000259" key="17">
    <source>
        <dbReference type="Pfam" id="PF13725"/>
    </source>
</evidence>
<evidence type="ECO:0000259" key="14">
    <source>
        <dbReference type="Pfam" id="PF05127"/>
    </source>
</evidence>
<feature type="compositionally biased region" description="Basic residues" evidence="12">
    <location>
        <begin position="1018"/>
        <end position="1033"/>
    </location>
</feature>
<dbReference type="OMA" id="HLHYIMS"/>
<dbReference type="Pfam" id="PF13718">
    <property type="entry name" value="GNAT_acetyltr_2"/>
    <property type="match status" value="1"/>
</dbReference>
<evidence type="ECO:0000313" key="20">
    <source>
        <dbReference type="RefSeq" id="XP_055900747.1"/>
    </source>
</evidence>
<dbReference type="PANTHER" id="PTHR10925:SF5">
    <property type="entry name" value="RNA CYTIDINE ACETYLTRANSFERASE"/>
    <property type="match status" value="1"/>
</dbReference>
<feature type="domain" description="TmcA/NAT10 N-terminal" evidence="15">
    <location>
        <begin position="9"/>
        <end position="201"/>
    </location>
</feature>
<dbReference type="InterPro" id="IPR000182">
    <property type="entry name" value="GNAT_dom"/>
</dbReference>
<dbReference type="Pfam" id="PF08351">
    <property type="entry name" value="TmcA_N"/>
    <property type="match status" value="1"/>
</dbReference>
<dbReference type="FunFam" id="3.40.50.11040:FF:000002">
    <property type="entry name" value="RNA cytidine acetyltransferase"/>
    <property type="match status" value="1"/>
</dbReference>
<keyword evidence="13" id="KW-0812">Transmembrane</keyword>
<dbReference type="EC" id="2.3.1.-" evidence="11"/>
<dbReference type="CDD" id="cd04301">
    <property type="entry name" value="NAT_SF"/>
    <property type="match status" value="1"/>
</dbReference>
<keyword evidence="3 11" id="KW-0808">Transferase</keyword>
<dbReference type="RefSeq" id="XP_013088595.2">
    <property type="nucleotide sequence ID" value="XM_013233141.2"/>
</dbReference>
<dbReference type="Gene3D" id="3.40.50.11040">
    <property type="match status" value="1"/>
</dbReference>
<dbReference type="InterPro" id="IPR032672">
    <property type="entry name" value="TmcA/NAT10/Kre33"/>
</dbReference>
<evidence type="ECO:0000256" key="7">
    <source>
        <dbReference type="ARBA" id="ARBA00023242"/>
    </source>
</evidence>
<keyword evidence="13" id="KW-0472">Membrane</keyword>
<dbReference type="GeneID" id="106072701"/>
<keyword evidence="7 11" id="KW-0539">Nucleus</keyword>
<keyword evidence="5 11" id="KW-0547">Nucleotide-binding</keyword>
<evidence type="ECO:0000259" key="16">
    <source>
        <dbReference type="Pfam" id="PF13718"/>
    </source>
</evidence>
<dbReference type="Gene3D" id="3.40.50.300">
    <property type="entry name" value="P-loop containing nucleotide triphosphate hydrolases"/>
    <property type="match status" value="1"/>
</dbReference>
<accession>A0A9U8EIY6</accession>
<keyword evidence="4 11" id="KW-0819">tRNA processing</keyword>
<dbReference type="Pfam" id="PF05127">
    <property type="entry name" value="NAT10_TcmA_helicase"/>
    <property type="match status" value="1"/>
</dbReference>
<dbReference type="InterPro" id="IPR027992">
    <property type="entry name" value="tRNA_bind_dom"/>
</dbReference>
<dbReference type="RefSeq" id="XP_055900747.1">
    <property type="nucleotide sequence ID" value="XM_056044772.1"/>
</dbReference>
<dbReference type="KEGG" id="bgt:106072701"/>
<evidence type="ECO:0000313" key="19">
    <source>
        <dbReference type="RefSeq" id="XP_013088595.2"/>
    </source>
</evidence>
<reference evidence="19 20" key="1">
    <citation type="submission" date="2025-04" db="UniProtKB">
        <authorList>
            <consortium name="RefSeq"/>
        </authorList>
    </citation>
    <scope>IDENTIFICATION</scope>
</reference>
<keyword evidence="6 11" id="KW-0067">ATP-binding</keyword>
<feature type="binding site" evidence="11">
    <location>
        <begin position="633"/>
        <end position="635"/>
    </location>
    <ligand>
        <name>acetyl-CoA</name>
        <dbReference type="ChEBI" id="CHEBI:57288"/>
    </ligand>
</feature>
<evidence type="ECO:0000256" key="4">
    <source>
        <dbReference type="ARBA" id="ARBA00022694"/>
    </source>
</evidence>
<dbReference type="FunFam" id="3.40.50.300:FF:002218">
    <property type="entry name" value="tRNA(Met) cytidine acetyltransferase TmcA"/>
    <property type="match status" value="1"/>
</dbReference>
<protein>
    <recommendedName>
        <fullName evidence="10 11">RNA cytidine acetyltransferase</fullName>
        <ecNumber evidence="11">2.3.1.-</ecNumber>
    </recommendedName>
    <alternativeName>
        <fullName evidence="11">18S rRNA cytosine acetyltransferase</fullName>
    </alternativeName>
</protein>
<feature type="binding site" evidence="11">
    <location>
        <position position="739"/>
    </location>
    <ligand>
        <name>acetyl-CoA</name>
        <dbReference type="ChEBI" id="CHEBI:57288"/>
    </ligand>
</feature>
<dbReference type="GO" id="GO:0005524">
    <property type="term" value="F:ATP binding"/>
    <property type="evidence" value="ECO:0007669"/>
    <property type="project" value="UniProtKB-UniRule"/>
</dbReference>
<dbReference type="InterPro" id="IPR027417">
    <property type="entry name" value="P-loop_NTPase"/>
</dbReference>
<feature type="domain" description="N-acetyltransferase" evidence="16">
    <location>
        <begin position="533"/>
        <end position="766"/>
    </location>
</feature>